<keyword evidence="1" id="KW-0479">Metal-binding</keyword>
<dbReference type="EMBL" id="KC632454">
    <property type="protein sequence ID" value="AGM32268.1"/>
    <property type="molecule type" value="mRNA"/>
</dbReference>
<proteinExistence type="evidence at transcript level"/>
<sequence>MIGSQEKNYQVSLDLKLNSYFIQLLCSDHLSKIIGELEDIAFNIEIGKPYEFDFNLFSESSKHSSKNQPKIPQLLSQPFLAPQLSTHFQRNLFDPFKEHSHKKIPLFYSKNKSRRSRLKDFKFENLQHILLDKLGLPTCFASVIESLFNHDSTKFITFFNENLLSFDSNECFFKLVTLNQKKFVIRSDLYPFIDSIVNSHESLRFLSSEDEIKTQFIEFIATSLFYRMDLELRSSINVSHFRRYDLAGQFLKAEQIADINQSNHSFNYRHFYVAFCKFWNLDSDQDSLLHID</sequence>
<organism evidence="3">
    <name type="scientific">Coptotermes formosanus</name>
    <name type="common">Formosan subterranean termite</name>
    <dbReference type="NCBI Taxonomy" id="36987"/>
    <lineage>
        <taxon>Eukaryota</taxon>
        <taxon>Metazoa</taxon>
        <taxon>Ecdysozoa</taxon>
        <taxon>Arthropoda</taxon>
        <taxon>Hexapoda</taxon>
        <taxon>Insecta</taxon>
        <taxon>Pterygota</taxon>
        <taxon>Neoptera</taxon>
        <taxon>Polyneoptera</taxon>
        <taxon>Dictyoptera</taxon>
        <taxon>Blattodea</taxon>
        <taxon>Blattoidea</taxon>
        <taxon>Termitoidae</taxon>
        <taxon>Rhinotermitidae</taxon>
        <taxon>Coptotermes</taxon>
    </lineage>
</organism>
<dbReference type="InterPro" id="IPR041534">
    <property type="entry name" value="EF-hand_13"/>
</dbReference>
<dbReference type="GO" id="GO:0019888">
    <property type="term" value="F:protein phosphatase regulator activity"/>
    <property type="evidence" value="ECO:0007669"/>
    <property type="project" value="TreeGrafter"/>
</dbReference>
<reference evidence="3" key="1">
    <citation type="submission" date="2013-02" db="EMBL/GenBank/DDBJ databases">
        <title>Immune-Related transcriptome of Coptotermes formosanus Shiraki workers: the defense mechanism.</title>
        <authorList>
            <person name="Hussain A."/>
            <person name="Li Y.F."/>
            <person name="Wen S.Y."/>
        </authorList>
    </citation>
    <scope>NUCLEOTIDE SEQUENCE</scope>
</reference>
<dbReference type="PANTHER" id="PTHR14095">
    <property type="entry name" value="PHOSPHATASE 2A REGULATORY SUBUNIT-RELATED"/>
    <property type="match status" value="1"/>
</dbReference>
<dbReference type="Gene3D" id="1.10.238.220">
    <property type="match status" value="1"/>
</dbReference>
<feature type="domain" description="PP2A regulatory subunit B'' EF-hand" evidence="2">
    <location>
        <begin position="168"/>
        <end position="247"/>
    </location>
</feature>
<accession>R4V3A4</accession>
<evidence type="ECO:0000256" key="1">
    <source>
        <dbReference type="ARBA" id="ARBA00022723"/>
    </source>
</evidence>
<dbReference type="PANTHER" id="PTHR14095:SF0">
    <property type="entry name" value="MIP22305P"/>
    <property type="match status" value="1"/>
</dbReference>
<protein>
    <submittedName>
        <fullName evidence="3">Phosphoprotein phosphatase</fullName>
    </submittedName>
</protein>
<evidence type="ECO:0000313" key="3">
    <source>
        <dbReference type="EMBL" id="AGM32268.1"/>
    </source>
</evidence>
<dbReference type="GO" id="GO:0046872">
    <property type="term" value="F:metal ion binding"/>
    <property type="evidence" value="ECO:0007669"/>
    <property type="project" value="UniProtKB-KW"/>
</dbReference>
<name>R4V3A4_COPFO</name>
<dbReference type="AlphaFoldDB" id="R4V3A4"/>
<dbReference type="Pfam" id="PF17958">
    <property type="entry name" value="EF-hand_13"/>
    <property type="match status" value="1"/>
</dbReference>
<evidence type="ECO:0000259" key="2">
    <source>
        <dbReference type="Pfam" id="PF17958"/>
    </source>
</evidence>
<dbReference type="GO" id="GO:0000159">
    <property type="term" value="C:protein phosphatase type 2A complex"/>
    <property type="evidence" value="ECO:0007669"/>
    <property type="project" value="TreeGrafter"/>
</dbReference>
<feature type="non-terminal residue" evidence="3">
    <location>
        <position position="292"/>
    </location>
</feature>